<proteinExistence type="inferred from homology"/>
<evidence type="ECO:0000256" key="3">
    <source>
        <dbReference type="SAM" id="SignalP"/>
    </source>
</evidence>
<keyword evidence="4" id="KW-0645">Protease</keyword>
<feature type="chain" id="PRO_5045061625" evidence="3">
    <location>
        <begin position="26"/>
        <end position="136"/>
    </location>
</feature>
<dbReference type="EMBL" id="JBHEZY010000030">
    <property type="protein sequence ID" value="MFC1436390.1"/>
    <property type="molecule type" value="Genomic_DNA"/>
</dbReference>
<dbReference type="SUPFAM" id="SSF56601">
    <property type="entry name" value="beta-lactamase/transpeptidase-like"/>
    <property type="match status" value="1"/>
</dbReference>
<accession>A0ABV6XDP1</accession>
<name>A0ABV6XDP1_9ACTN</name>
<feature type="signal peptide" evidence="3">
    <location>
        <begin position="1"/>
        <end position="25"/>
    </location>
</feature>
<evidence type="ECO:0000313" key="5">
    <source>
        <dbReference type="Proteomes" id="UP001592530"/>
    </source>
</evidence>
<dbReference type="InterPro" id="IPR000667">
    <property type="entry name" value="Peptidase_S13"/>
</dbReference>
<dbReference type="EC" id="3.4.16.4" evidence="4"/>
<evidence type="ECO:0000313" key="4">
    <source>
        <dbReference type="EMBL" id="MFC1436390.1"/>
    </source>
</evidence>
<comment type="caution">
    <text evidence="4">The sequence shown here is derived from an EMBL/GenBank/DDBJ whole genome shotgun (WGS) entry which is preliminary data.</text>
</comment>
<evidence type="ECO:0000256" key="1">
    <source>
        <dbReference type="ARBA" id="ARBA00006096"/>
    </source>
</evidence>
<keyword evidence="3" id="KW-0732">Signal</keyword>
<dbReference type="InterPro" id="IPR012338">
    <property type="entry name" value="Beta-lactam/transpept-like"/>
</dbReference>
<gene>
    <name evidence="4" type="ORF">ACEZDB_37725</name>
</gene>
<protein>
    <submittedName>
        <fullName evidence="4">D-alanyl-D-alanine carboxypeptidase</fullName>
        <ecNumber evidence="4">3.4.16.4</ecNumber>
    </submittedName>
</protein>
<organism evidence="4 5">
    <name type="scientific">Streptacidiphilus alkalitolerans</name>
    <dbReference type="NCBI Taxonomy" id="3342712"/>
    <lineage>
        <taxon>Bacteria</taxon>
        <taxon>Bacillati</taxon>
        <taxon>Actinomycetota</taxon>
        <taxon>Actinomycetes</taxon>
        <taxon>Kitasatosporales</taxon>
        <taxon>Streptomycetaceae</taxon>
        <taxon>Streptacidiphilus</taxon>
    </lineage>
</organism>
<dbReference type="Pfam" id="PF02113">
    <property type="entry name" value="Peptidase_S13"/>
    <property type="match status" value="1"/>
</dbReference>
<dbReference type="Proteomes" id="UP001592530">
    <property type="component" value="Unassembled WGS sequence"/>
</dbReference>
<dbReference type="GO" id="GO:0009002">
    <property type="term" value="F:serine-type D-Ala-D-Ala carboxypeptidase activity"/>
    <property type="evidence" value="ECO:0007669"/>
    <property type="project" value="UniProtKB-EC"/>
</dbReference>
<keyword evidence="2 4" id="KW-0378">Hydrolase</keyword>
<dbReference type="PANTHER" id="PTHR30023">
    <property type="entry name" value="D-ALANYL-D-ALANINE CARBOXYPEPTIDASE"/>
    <property type="match status" value="1"/>
</dbReference>
<evidence type="ECO:0000256" key="2">
    <source>
        <dbReference type="ARBA" id="ARBA00022801"/>
    </source>
</evidence>
<dbReference type="PANTHER" id="PTHR30023:SF0">
    <property type="entry name" value="PENICILLIN-SENSITIVE CARBOXYPEPTIDASE A"/>
    <property type="match status" value="1"/>
</dbReference>
<reference evidence="4 5" key="1">
    <citation type="submission" date="2024-09" db="EMBL/GenBank/DDBJ databases">
        <authorList>
            <person name="Lee S.D."/>
        </authorList>
    </citation>
    <scope>NUCLEOTIDE SEQUENCE [LARGE SCALE GENOMIC DNA]</scope>
    <source>
        <strain evidence="4 5">N1-3</strain>
    </source>
</reference>
<comment type="similarity">
    <text evidence="1">Belongs to the peptidase S13 family.</text>
</comment>
<feature type="non-terminal residue" evidence="4">
    <location>
        <position position="136"/>
    </location>
</feature>
<keyword evidence="4" id="KW-0121">Carboxypeptidase</keyword>
<sequence length="136" mass="13395">MMIMTARVGLLAVLLALAPALPASATASAAGGPSAGDRALAARLHTRFAGAGLGSGGVGQVVDVASGRTVWASGAGAGRMPASTNKLAVAVAALTALGPDRTERTRTRYEPSTRTLYLVGGGDQRLAAADLKALAA</sequence>
<dbReference type="Gene3D" id="3.40.710.10">
    <property type="entry name" value="DD-peptidase/beta-lactamase superfamily"/>
    <property type="match status" value="1"/>
</dbReference>
<dbReference type="RefSeq" id="WP_380560021.1">
    <property type="nucleotide sequence ID" value="NZ_JBHEZY010000030.1"/>
</dbReference>